<name>A0ABD0N7X4_CIRMR</name>
<sequence>GAKGAGVMSHPQLLPIGQSGGVPNVPVGQNGGISGISIGQSGGGAPNIPVAQTFIQPVTMASQVPLSVPQQYSQVIVSLVFFFLSWSTLALDTKIHI</sequence>
<evidence type="ECO:0000313" key="2">
    <source>
        <dbReference type="Proteomes" id="UP001529510"/>
    </source>
</evidence>
<dbReference type="EMBL" id="JAMKFB020000023">
    <property type="protein sequence ID" value="KAL0158198.1"/>
    <property type="molecule type" value="Genomic_DNA"/>
</dbReference>
<gene>
    <name evidence="1" type="ORF">M9458_046274</name>
</gene>
<keyword evidence="2" id="KW-1185">Reference proteome</keyword>
<dbReference type="Proteomes" id="UP001529510">
    <property type="component" value="Unassembled WGS sequence"/>
</dbReference>
<evidence type="ECO:0000313" key="1">
    <source>
        <dbReference type="EMBL" id="KAL0158198.1"/>
    </source>
</evidence>
<accession>A0ABD0N7X4</accession>
<organism evidence="1 2">
    <name type="scientific">Cirrhinus mrigala</name>
    <name type="common">Mrigala</name>
    <dbReference type="NCBI Taxonomy" id="683832"/>
    <lineage>
        <taxon>Eukaryota</taxon>
        <taxon>Metazoa</taxon>
        <taxon>Chordata</taxon>
        <taxon>Craniata</taxon>
        <taxon>Vertebrata</taxon>
        <taxon>Euteleostomi</taxon>
        <taxon>Actinopterygii</taxon>
        <taxon>Neopterygii</taxon>
        <taxon>Teleostei</taxon>
        <taxon>Ostariophysi</taxon>
        <taxon>Cypriniformes</taxon>
        <taxon>Cyprinidae</taxon>
        <taxon>Labeoninae</taxon>
        <taxon>Labeonini</taxon>
        <taxon>Cirrhinus</taxon>
    </lineage>
</organism>
<reference evidence="1 2" key="1">
    <citation type="submission" date="2024-05" db="EMBL/GenBank/DDBJ databases">
        <title>Genome sequencing and assembly of Indian major carp, Cirrhinus mrigala (Hamilton, 1822).</title>
        <authorList>
            <person name="Mohindra V."/>
            <person name="Chowdhury L.M."/>
            <person name="Lal K."/>
            <person name="Jena J.K."/>
        </authorList>
    </citation>
    <scope>NUCLEOTIDE SEQUENCE [LARGE SCALE GENOMIC DNA]</scope>
    <source>
        <strain evidence="1">CM1030</strain>
        <tissue evidence="1">Blood</tissue>
    </source>
</reference>
<dbReference type="AlphaFoldDB" id="A0ABD0N7X4"/>
<proteinExistence type="predicted"/>
<comment type="caution">
    <text evidence="1">The sequence shown here is derived from an EMBL/GenBank/DDBJ whole genome shotgun (WGS) entry which is preliminary data.</text>
</comment>
<feature type="non-terminal residue" evidence="1">
    <location>
        <position position="1"/>
    </location>
</feature>
<protein>
    <submittedName>
        <fullName evidence="1">Uncharacterized protein</fullName>
    </submittedName>
</protein>